<dbReference type="RefSeq" id="WP_279248811.1">
    <property type="nucleotide sequence ID" value="NZ_SHNO01000001.1"/>
</dbReference>
<dbReference type="InterPro" id="IPR036661">
    <property type="entry name" value="Luciferase-like_sf"/>
</dbReference>
<proteinExistence type="predicted"/>
<dbReference type="PANTHER" id="PTHR30137">
    <property type="entry name" value="LUCIFERASE-LIKE MONOOXYGENASE"/>
    <property type="match status" value="1"/>
</dbReference>
<dbReference type="InterPro" id="IPR050766">
    <property type="entry name" value="Bact_Lucif_Oxidored"/>
</dbReference>
<dbReference type="EMBL" id="SHNO01000001">
    <property type="protein sequence ID" value="MCX2977082.1"/>
    <property type="molecule type" value="Genomic_DNA"/>
</dbReference>
<comment type="caution">
    <text evidence="2">The sequence shown here is derived from an EMBL/GenBank/DDBJ whole genome shotgun (WGS) entry which is preliminary data.</text>
</comment>
<dbReference type="InterPro" id="IPR011251">
    <property type="entry name" value="Luciferase-like_dom"/>
</dbReference>
<dbReference type="Proteomes" id="UP001143304">
    <property type="component" value="Unassembled WGS sequence"/>
</dbReference>
<feature type="domain" description="Luciferase-like" evidence="1">
    <location>
        <begin position="18"/>
        <end position="242"/>
    </location>
</feature>
<keyword evidence="3" id="KW-1185">Reference proteome</keyword>
<evidence type="ECO:0000259" key="1">
    <source>
        <dbReference type="Pfam" id="PF00296"/>
    </source>
</evidence>
<dbReference type="SUPFAM" id="SSF51679">
    <property type="entry name" value="Bacterial luciferase-like"/>
    <property type="match status" value="1"/>
</dbReference>
<reference evidence="2" key="1">
    <citation type="submission" date="2019-02" db="EMBL/GenBank/DDBJ databases">
        <authorList>
            <person name="Li S.-H."/>
        </authorList>
    </citation>
    <scope>NUCLEOTIDE SEQUENCE</scope>
    <source>
        <strain evidence="2">IMCC11814</strain>
    </source>
</reference>
<dbReference type="Pfam" id="PF00296">
    <property type="entry name" value="Bac_luciferase"/>
    <property type="match status" value="1"/>
</dbReference>
<protein>
    <submittedName>
        <fullName evidence="2">LLM class flavin-dependent oxidoreductase</fullName>
    </submittedName>
</protein>
<organism evidence="2 3">
    <name type="scientific">Candidatus Marimicrobium litorale</name>
    <dbReference type="NCBI Taxonomy" id="2518991"/>
    <lineage>
        <taxon>Bacteria</taxon>
        <taxon>Pseudomonadati</taxon>
        <taxon>Pseudomonadota</taxon>
        <taxon>Gammaproteobacteria</taxon>
        <taxon>Cellvibrionales</taxon>
        <taxon>Halieaceae</taxon>
        <taxon>Marimicrobium</taxon>
    </lineage>
</organism>
<evidence type="ECO:0000313" key="2">
    <source>
        <dbReference type="EMBL" id="MCX2977082.1"/>
    </source>
</evidence>
<accession>A0ABT3T478</accession>
<dbReference type="PANTHER" id="PTHR30137:SF6">
    <property type="entry name" value="LUCIFERASE-LIKE MONOOXYGENASE"/>
    <property type="match status" value="1"/>
</dbReference>
<evidence type="ECO:0000313" key="3">
    <source>
        <dbReference type="Proteomes" id="UP001143304"/>
    </source>
</evidence>
<gene>
    <name evidence="2" type="ORF">EYC82_06910</name>
</gene>
<sequence>MNALTVLQFDMRRSPECPDSQEARYRGCLEMVEWADKTGLSVVGFSEHHNTEDGFLSSPMMLAMAAAQATRNIRLSVSALLLPLHDPIRIAEDVAVLDLLSQGRFMAVAGLGYRESEYRTMGVDWKRRGAIMDEKIGVLLNAWKGEYFTHNDVQTMLNPVPKRPARSLLCIGGNSVSAARRAARFGLFFAPAIDDPSLEQAYNAACDAHGFHQGGVIFPQEPSLTLVSDDPDRDWARYGKYFLYDAHAYGRWQHPTRRAYAESSASDITGLREEGKYCFLTPAQAVERVRQKGSINLSPLCGGMPLDAAWKSLELYASKVAPAL</sequence>
<name>A0ABT3T478_9GAMM</name>
<dbReference type="Gene3D" id="3.20.20.30">
    <property type="entry name" value="Luciferase-like domain"/>
    <property type="match status" value="1"/>
</dbReference>